<feature type="region of interest" description="Disordered" evidence="1">
    <location>
        <begin position="63"/>
        <end position="96"/>
    </location>
</feature>
<sequence length="418" mass="46863">MLDFGMGGTDNVLGQQDLMIPAEFIQWAAGECTFSLSQDSAGRLDGKTNRHNPDIQQQQLLASIPGGSSTPTNSETESTAASDQTYGTASPPPPPLQQQHIPLLEAFPPIQPQHQEYNPLYPPLQPYLFDPQFNPPLNAQLNTQFDTQLDQQFNPQFNPQFDLQLNPQFGVQFPIPPVLQPPQPPVQPPQPQPQHNPALPQLPDPHYVPPPGDDPLATLQWLRSQVFRTNIGQQLEDQDRALRRLRESVAKANGGLFQQPIQPLLPAPLLQPGQNHNQQLPGPPLYTYEADHNLIRPDANHVDASEKYFHLLSRLQESTWRNEVAVELVAQRQQLETLAQQFQALMAEVERDRPLVQLLREADAQAKQQLDGQPAQQAEQQVYQLEGVISLPGELPTSVFYTDFRGQWITGPCAWTKL</sequence>
<reference evidence="2 3" key="1">
    <citation type="submission" date="2018-11" db="EMBL/GenBank/DDBJ databases">
        <title>Genome sequence of Apiotrichum porosum DSM 27194.</title>
        <authorList>
            <person name="Aliyu H."/>
            <person name="Gorte O."/>
            <person name="Ochsenreither K."/>
        </authorList>
    </citation>
    <scope>NUCLEOTIDE SEQUENCE [LARGE SCALE GENOMIC DNA]</scope>
    <source>
        <strain evidence="2 3">DSM 27194</strain>
    </source>
</reference>
<dbReference type="RefSeq" id="XP_028480784.1">
    <property type="nucleotide sequence ID" value="XM_028616927.1"/>
</dbReference>
<gene>
    <name evidence="2" type="ORF">EHS24_001121</name>
</gene>
<protein>
    <submittedName>
        <fullName evidence="2">Uncharacterized protein</fullName>
    </submittedName>
</protein>
<name>A0A427YBY2_9TREE</name>
<evidence type="ECO:0000313" key="2">
    <source>
        <dbReference type="EMBL" id="RSH88576.1"/>
    </source>
</evidence>
<proteinExistence type="predicted"/>
<keyword evidence="3" id="KW-1185">Reference proteome</keyword>
<accession>A0A427YBY2</accession>
<evidence type="ECO:0000256" key="1">
    <source>
        <dbReference type="SAM" id="MobiDB-lite"/>
    </source>
</evidence>
<dbReference type="EMBL" id="RSCE01000001">
    <property type="protein sequence ID" value="RSH88576.1"/>
    <property type="molecule type" value="Genomic_DNA"/>
</dbReference>
<comment type="caution">
    <text evidence="2">The sequence shown here is derived from an EMBL/GenBank/DDBJ whole genome shotgun (WGS) entry which is preliminary data.</text>
</comment>
<feature type="compositionally biased region" description="Low complexity" evidence="1">
    <location>
        <begin position="65"/>
        <end position="82"/>
    </location>
</feature>
<feature type="region of interest" description="Disordered" evidence="1">
    <location>
        <begin position="175"/>
        <end position="215"/>
    </location>
</feature>
<dbReference type="GeneID" id="39585664"/>
<evidence type="ECO:0000313" key="3">
    <source>
        <dbReference type="Proteomes" id="UP000279236"/>
    </source>
</evidence>
<dbReference type="Proteomes" id="UP000279236">
    <property type="component" value="Unassembled WGS sequence"/>
</dbReference>
<dbReference type="AlphaFoldDB" id="A0A427YBY2"/>
<feature type="compositionally biased region" description="Pro residues" evidence="1">
    <location>
        <begin position="175"/>
        <end position="213"/>
    </location>
</feature>
<organism evidence="2 3">
    <name type="scientific">Apiotrichum porosum</name>
    <dbReference type="NCBI Taxonomy" id="105984"/>
    <lineage>
        <taxon>Eukaryota</taxon>
        <taxon>Fungi</taxon>
        <taxon>Dikarya</taxon>
        <taxon>Basidiomycota</taxon>
        <taxon>Agaricomycotina</taxon>
        <taxon>Tremellomycetes</taxon>
        <taxon>Trichosporonales</taxon>
        <taxon>Trichosporonaceae</taxon>
        <taxon>Apiotrichum</taxon>
    </lineage>
</organism>